<dbReference type="SUPFAM" id="SSF52540">
    <property type="entry name" value="P-loop containing nucleoside triphosphate hydrolases"/>
    <property type="match status" value="1"/>
</dbReference>
<dbReference type="EMBL" id="CP035945">
    <property type="protein sequence ID" value="QBE99308.1"/>
    <property type="molecule type" value="Genomic_DNA"/>
</dbReference>
<dbReference type="CDD" id="cd03257">
    <property type="entry name" value="ABC_NikE_OppD_transporters"/>
    <property type="match status" value="1"/>
</dbReference>
<evidence type="ECO:0000256" key="4">
    <source>
        <dbReference type="ARBA" id="ARBA00022840"/>
    </source>
</evidence>
<dbReference type="GO" id="GO:0005524">
    <property type="term" value="F:ATP binding"/>
    <property type="evidence" value="ECO:0007669"/>
    <property type="project" value="UniProtKB-KW"/>
</dbReference>
<reference evidence="6 7" key="1">
    <citation type="submission" date="2019-01" db="EMBL/GenBank/DDBJ databases">
        <title>PMF-metabolizing Aryl O-demethylase.</title>
        <authorList>
            <person name="Kim M."/>
        </authorList>
    </citation>
    <scope>NUCLEOTIDE SEQUENCE [LARGE SCALE GENOMIC DNA]</scope>
    <source>
        <strain evidence="6 7">PMF1</strain>
    </source>
</reference>
<sequence>MMEPVLEVKHVSASYREGRKEQQVLKDIDFTVRENEILGLVGESGCGKTTLSKAILGFVKVQEGQIIHHTGKPQMIFQDPYSSLNPGKRVGWILEEPLRMQKIPKEERRRKVLAMAEKTGLTKEHLKRRPRELSGGQRQRVSIAVSLLQGSRFIIADEPVSALDVTIQRQIMELIIKLQEEMKFSVLFISHDLNVIYQMCDRVMVMSNGRIVEEGEVEEVFANPQVAYTKELMAATLDVEE</sequence>
<dbReference type="AlphaFoldDB" id="A0A4V0Z874"/>
<keyword evidence="4 6" id="KW-0067">ATP-binding</keyword>
<dbReference type="PANTHER" id="PTHR43776:SF7">
    <property type="entry name" value="D,D-DIPEPTIDE TRANSPORT ATP-BINDING PROTEIN DDPF-RELATED"/>
    <property type="match status" value="1"/>
</dbReference>
<accession>A0A4V0Z874</accession>
<dbReference type="PROSITE" id="PS50893">
    <property type="entry name" value="ABC_TRANSPORTER_2"/>
    <property type="match status" value="1"/>
</dbReference>
<evidence type="ECO:0000259" key="5">
    <source>
        <dbReference type="PROSITE" id="PS50893"/>
    </source>
</evidence>
<dbReference type="InterPro" id="IPR027417">
    <property type="entry name" value="P-loop_NTPase"/>
</dbReference>
<dbReference type="Gene3D" id="3.40.50.300">
    <property type="entry name" value="P-loop containing nucleotide triphosphate hydrolases"/>
    <property type="match status" value="1"/>
</dbReference>
<dbReference type="Proteomes" id="UP000289794">
    <property type="component" value="Chromosome"/>
</dbReference>
<evidence type="ECO:0000256" key="2">
    <source>
        <dbReference type="ARBA" id="ARBA00022448"/>
    </source>
</evidence>
<dbReference type="GO" id="GO:0055085">
    <property type="term" value="P:transmembrane transport"/>
    <property type="evidence" value="ECO:0007669"/>
    <property type="project" value="UniProtKB-ARBA"/>
</dbReference>
<name>A0A4V0Z874_9FIRM</name>
<dbReference type="InterPro" id="IPR003593">
    <property type="entry name" value="AAA+_ATPase"/>
</dbReference>
<evidence type="ECO:0000313" key="7">
    <source>
        <dbReference type="Proteomes" id="UP000289794"/>
    </source>
</evidence>
<dbReference type="SMART" id="SM00382">
    <property type="entry name" value="AAA"/>
    <property type="match status" value="1"/>
</dbReference>
<dbReference type="InterPro" id="IPR003439">
    <property type="entry name" value="ABC_transporter-like_ATP-bd"/>
</dbReference>
<dbReference type="PANTHER" id="PTHR43776">
    <property type="entry name" value="TRANSPORT ATP-BINDING PROTEIN"/>
    <property type="match status" value="1"/>
</dbReference>
<dbReference type="Pfam" id="PF00005">
    <property type="entry name" value="ABC_tran"/>
    <property type="match status" value="1"/>
</dbReference>
<dbReference type="InterPro" id="IPR017871">
    <property type="entry name" value="ABC_transporter-like_CS"/>
</dbReference>
<dbReference type="GO" id="GO:0016887">
    <property type="term" value="F:ATP hydrolysis activity"/>
    <property type="evidence" value="ECO:0007669"/>
    <property type="project" value="InterPro"/>
</dbReference>
<proteinExistence type="inferred from homology"/>
<evidence type="ECO:0000256" key="3">
    <source>
        <dbReference type="ARBA" id="ARBA00022741"/>
    </source>
</evidence>
<dbReference type="RefSeq" id="WP_130182434.1">
    <property type="nucleotide sequence ID" value="NZ_CP035945.1"/>
</dbReference>
<comment type="similarity">
    <text evidence="1">Belongs to the ABC transporter superfamily.</text>
</comment>
<keyword evidence="3" id="KW-0547">Nucleotide-binding</keyword>
<dbReference type="InterPro" id="IPR050319">
    <property type="entry name" value="ABC_transp_ATP-bind"/>
</dbReference>
<gene>
    <name evidence="6" type="primary">oppF_7</name>
    <name evidence="6" type="ORF">PMF13cell1_04882</name>
</gene>
<evidence type="ECO:0000313" key="6">
    <source>
        <dbReference type="EMBL" id="QBE99308.1"/>
    </source>
</evidence>
<dbReference type="PROSITE" id="PS00211">
    <property type="entry name" value="ABC_TRANSPORTER_1"/>
    <property type="match status" value="1"/>
</dbReference>
<dbReference type="KEGG" id="bpro:PMF13cell1_04882"/>
<evidence type="ECO:0000256" key="1">
    <source>
        <dbReference type="ARBA" id="ARBA00005417"/>
    </source>
</evidence>
<feature type="domain" description="ABC transporter" evidence="5">
    <location>
        <begin position="6"/>
        <end position="233"/>
    </location>
</feature>
<keyword evidence="2" id="KW-0813">Transport</keyword>
<protein>
    <submittedName>
        <fullName evidence="6">Oligopeptide transport ATP-binding protein OppF</fullName>
    </submittedName>
</protein>
<organism evidence="6 7">
    <name type="scientific">Blautia producta</name>
    <dbReference type="NCBI Taxonomy" id="33035"/>
    <lineage>
        <taxon>Bacteria</taxon>
        <taxon>Bacillati</taxon>
        <taxon>Bacillota</taxon>
        <taxon>Clostridia</taxon>
        <taxon>Lachnospirales</taxon>
        <taxon>Lachnospiraceae</taxon>
        <taxon>Blautia</taxon>
    </lineage>
</organism>